<dbReference type="InterPro" id="IPR004181">
    <property type="entry name" value="Znf_MIZ"/>
</dbReference>
<keyword evidence="5 8" id="KW-0863">Zinc-finger</keyword>
<comment type="caution">
    <text evidence="11">The sequence shown here is derived from an EMBL/GenBank/DDBJ whole genome shotgun (WGS) entry which is preliminary data.</text>
</comment>
<dbReference type="AlphaFoldDB" id="A0AAV0YA93"/>
<feature type="domain" description="PINIT" evidence="10">
    <location>
        <begin position="116"/>
        <end position="275"/>
    </location>
</feature>
<evidence type="ECO:0000313" key="12">
    <source>
        <dbReference type="Proteomes" id="UP001160148"/>
    </source>
</evidence>
<accession>A0AAV0YA93</accession>
<keyword evidence="6" id="KW-0833">Ubl conjugation pathway</keyword>
<dbReference type="Pfam" id="PF14324">
    <property type="entry name" value="PINIT"/>
    <property type="match status" value="1"/>
</dbReference>
<evidence type="ECO:0000256" key="4">
    <source>
        <dbReference type="ARBA" id="ARBA00022723"/>
    </source>
</evidence>
<dbReference type="GO" id="GO:0016925">
    <property type="term" value="P:protein sumoylation"/>
    <property type="evidence" value="ECO:0007669"/>
    <property type="project" value="TreeGrafter"/>
</dbReference>
<sequence length="443" mass="51514">MAKSNSDLTNDIEDIDHLVDDLNINELTAILKAIKRNKYGNQFSLRARVLRLLTAPAQKKKVLKQIILEVYNSRPQQNQQLQQAPVVQQSNVSQPNFLQGFLRQPQNNLQIYNQSYTSPRQNPIQPFVETSSPTIQWEHLPFFKMVQTLLMPMYCQTNINSANFTLTDNVRRTIVESWNIEIQEYKIKIILRLLQVGLNENVTENLNNITVTVNDCFRELPTRKTLKSQTETVEDTPLDITQLMDLKNCLQNTLKITWSKKPPKYVAGVYVAHRLTWNDLLEELIKRPKRTSDKTKELIKKSMENDEDMHIVSLFVSVMDPLTKLRMKLPVRGVDCIHLQCFDAIQFLKINEQNERWRCPICKNKIKFKNIEVDEFFLNMLQSSDLSEECEDVVLLKDGTWSQRKSREFSNNSRTNHCGSTNNIKVFSLSDSDDDNDEDNSNS</sequence>
<comment type="similarity">
    <text evidence="2">Belongs to the PIAS family.</text>
</comment>
<dbReference type="Pfam" id="PF02891">
    <property type="entry name" value="zf-MIZ"/>
    <property type="match status" value="1"/>
</dbReference>
<dbReference type="PROSITE" id="PS51466">
    <property type="entry name" value="PINIT"/>
    <property type="match status" value="1"/>
</dbReference>
<gene>
    <name evidence="11" type="ORF">MEUPH1_LOCUS31054</name>
</gene>
<name>A0AAV0YA93_9HEMI</name>
<evidence type="ECO:0000256" key="2">
    <source>
        <dbReference type="ARBA" id="ARBA00005383"/>
    </source>
</evidence>
<dbReference type="EMBL" id="CARXXK010001896">
    <property type="protein sequence ID" value="CAI6377854.1"/>
    <property type="molecule type" value="Genomic_DNA"/>
</dbReference>
<dbReference type="GO" id="GO:0000785">
    <property type="term" value="C:chromatin"/>
    <property type="evidence" value="ECO:0007669"/>
    <property type="project" value="TreeGrafter"/>
</dbReference>
<evidence type="ECO:0000256" key="7">
    <source>
        <dbReference type="ARBA" id="ARBA00022833"/>
    </source>
</evidence>
<dbReference type="PROSITE" id="PS51044">
    <property type="entry name" value="ZF_SP_RING"/>
    <property type="match status" value="1"/>
</dbReference>
<dbReference type="CDD" id="cd16650">
    <property type="entry name" value="SP-RING_PIAS-like"/>
    <property type="match status" value="1"/>
</dbReference>
<dbReference type="GO" id="GO:0061665">
    <property type="term" value="F:SUMO ligase activity"/>
    <property type="evidence" value="ECO:0007669"/>
    <property type="project" value="TreeGrafter"/>
</dbReference>
<dbReference type="Gene3D" id="1.10.720.30">
    <property type="entry name" value="SAP domain"/>
    <property type="match status" value="1"/>
</dbReference>
<keyword evidence="12" id="KW-1185">Reference proteome</keyword>
<evidence type="ECO:0000313" key="11">
    <source>
        <dbReference type="EMBL" id="CAI6377854.1"/>
    </source>
</evidence>
<dbReference type="InterPro" id="IPR023321">
    <property type="entry name" value="PINIT"/>
</dbReference>
<comment type="pathway">
    <text evidence="1">Protein modification; protein sumoylation.</text>
</comment>
<evidence type="ECO:0000259" key="10">
    <source>
        <dbReference type="PROSITE" id="PS51466"/>
    </source>
</evidence>
<dbReference type="InterPro" id="IPR013083">
    <property type="entry name" value="Znf_RING/FYVE/PHD"/>
</dbReference>
<feature type="domain" description="SP-RING-type" evidence="9">
    <location>
        <begin position="305"/>
        <end position="386"/>
    </location>
</feature>
<dbReference type="PANTHER" id="PTHR10782:SF4">
    <property type="entry name" value="TONALLI, ISOFORM E"/>
    <property type="match status" value="1"/>
</dbReference>
<dbReference type="Gene3D" id="2.60.120.780">
    <property type="entry name" value="PINIT domain"/>
    <property type="match status" value="1"/>
</dbReference>
<keyword evidence="4" id="KW-0479">Metal-binding</keyword>
<evidence type="ECO:0000256" key="8">
    <source>
        <dbReference type="PROSITE-ProRule" id="PRU00452"/>
    </source>
</evidence>
<dbReference type="Proteomes" id="UP001160148">
    <property type="component" value="Unassembled WGS sequence"/>
</dbReference>
<dbReference type="InterPro" id="IPR038654">
    <property type="entry name" value="PINIT_sf"/>
</dbReference>
<keyword evidence="3" id="KW-0808">Transferase</keyword>
<evidence type="ECO:0000256" key="3">
    <source>
        <dbReference type="ARBA" id="ARBA00022679"/>
    </source>
</evidence>
<proteinExistence type="inferred from homology"/>
<keyword evidence="7" id="KW-0862">Zinc</keyword>
<protein>
    <submittedName>
        <fullName evidence="11">Uncharacterized protein</fullName>
    </submittedName>
</protein>
<dbReference type="InterPro" id="IPR036361">
    <property type="entry name" value="SAP_dom_sf"/>
</dbReference>
<dbReference type="GO" id="GO:0008270">
    <property type="term" value="F:zinc ion binding"/>
    <property type="evidence" value="ECO:0007669"/>
    <property type="project" value="UniProtKB-KW"/>
</dbReference>
<evidence type="ECO:0000256" key="1">
    <source>
        <dbReference type="ARBA" id="ARBA00004718"/>
    </source>
</evidence>
<organism evidence="11 12">
    <name type="scientific">Macrosiphum euphorbiae</name>
    <name type="common">potato aphid</name>
    <dbReference type="NCBI Taxonomy" id="13131"/>
    <lineage>
        <taxon>Eukaryota</taxon>
        <taxon>Metazoa</taxon>
        <taxon>Ecdysozoa</taxon>
        <taxon>Arthropoda</taxon>
        <taxon>Hexapoda</taxon>
        <taxon>Insecta</taxon>
        <taxon>Pterygota</taxon>
        <taxon>Neoptera</taxon>
        <taxon>Paraneoptera</taxon>
        <taxon>Hemiptera</taxon>
        <taxon>Sternorrhyncha</taxon>
        <taxon>Aphidomorpha</taxon>
        <taxon>Aphidoidea</taxon>
        <taxon>Aphididae</taxon>
        <taxon>Macrosiphini</taxon>
        <taxon>Macrosiphum</taxon>
    </lineage>
</organism>
<dbReference type="Gene3D" id="3.30.40.10">
    <property type="entry name" value="Zinc/RING finger domain, C3HC4 (zinc finger)"/>
    <property type="match status" value="1"/>
</dbReference>
<reference evidence="11 12" key="1">
    <citation type="submission" date="2023-01" db="EMBL/GenBank/DDBJ databases">
        <authorList>
            <person name="Whitehead M."/>
        </authorList>
    </citation>
    <scope>NUCLEOTIDE SEQUENCE [LARGE SCALE GENOMIC DNA]</scope>
</reference>
<dbReference type="PANTHER" id="PTHR10782">
    <property type="entry name" value="ZINC FINGER MIZ DOMAIN-CONTAINING PROTEIN"/>
    <property type="match status" value="1"/>
</dbReference>
<evidence type="ECO:0000256" key="5">
    <source>
        <dbReference type="ARBA" id="ARBA00022771"/>
    </source>
</evidence>
<evidence type="ECO:0000259" key="9">
    <source>
        <dbReference type="PROSITE" id="PS51044"/>
    </source>
</evidence>
<evidence type="ECO:0000256" key="6">
    <source>
        <dbReference type="ARBA" id="ARBA00022786"/>
    </source>
</evidence>